<dbReference type="EMBL" id="CAADEZ010000063">
    <property type="protein sequence ID" value="VFJ48796.1"/>
    <property type="molecule type" value="Genomic_DNA"/>
</dbReference>
<evidence type="ECO:0000313" key="15">
    <source>
        <dbReference type="EMBL" id="VFJ49297.1"/>
    </source>
</evidence>
<dbReference type="SUPFAM" id="SSF51419">
    <property type="entry name" value="PLP-binding barrel"/>
    <property type="match status" value="1"/>
</dbReference>
<reference evidence="15" key="1">
    <citation type="submission" date="2019-02" db="EMBL/GenBank/DDBJ databases">
        <authorList>
            <person name="Gruber-Vodicka R. H."/>
            <person name="Seah K. B. B."/>
        </authorList>
    </citation>
    <scope>NUCLEOTIDE SEQUENCE</scope>
    <source>
        <strain evidence="14">BECK_BZ163</strain>
        <strain evidence="16">BECK_BZ164</strain>
        <strain evidence="15">BECK_BZ165</strain>
    </source>
</reference>
<feature type="binding site" evidence="12">
    <location>
        <position position="238"/>
    </location>
    <ligand>
        <name>substrate</name>
    </ligand>
</feature>
<dbReference type="Gene3D" id="2.40.37.10">
    <property type="entry name" value="Lyase, Ornithine Decarboxylase, Chain A, domain 1"/>
    <property type="match status" value="1"/>
</dbReference>
<keyword evidence="11" id="KW-0620">Polyamine biosynthesis</keyword>
<evidence type="ECO:0000256" key="4">
    <source>
        <dbReference type="ARBA" id="ARBA00022793"/>
    </source>
</evidence>
<dbReference type="EMBL" id="CAADFL010000071">
    <property type="protein sequence ID" value="VFK08468.1"/>
    <property type="molecule type" value="Genomic_DNA"/>
</dbReference>
<dbReference type="Gene3D" id="3.20.20.10">
    <property type="entry name" value="Alanine racemase"/>
    <property type="match status" value="1"/>
</dbReference>
<dbReference type="InterPro" id="IPR029066">
    <property type="entry name" value="PLP-binding_barrel"/>
</dbReference>
<feature type="domain" description="Orn/DAP/Arg decarboxylase 2 C-terminal" evidence="13">
    <location>
        <begin position="240"/>
        <end position="329"/>
    </location>
</feature>
<dbReference type="GO" id="GO:0008836">
    <property type="term" value="F:diaminopimelate decarboxylase activity"/>
    <property type="evidence" value="ECO:0007669"/>
    <property type="project" value="TreeGrafter"/>
</dbReference>
<dbReference type="GO" id="GO:0005737">
    <property type="term" value="C:cytoplasm"/>
    <property type="evidence" value="ECO:0007669"/>
    <property type="project" value="UniProtKB-SubCell"/>
</dbReference>
<dbReference type="GO" id="GO:0009089">
    <property type="term" value="P:lysine biosynthetic process via diaminopimelate"/>
    <property type="evidence" value="ECO:0007669"/>
    <property type="project" value="TreeGrafter"/>
</dbReference>
<keyword evidence="5 11" id="KW-0663">Pyridoxal phosphate</keyword>
<name>A0A450SB00_9GAMM</name>
<gene>
    <name evidence="14" type="ORF">BECKFM1743A_GA0114220_100633</name>
    <name evidence="16" type="ORF">BECKFM1743B_GA0114221_100713</name>
    <name evidence="15" type="ORF">BECKFM1743C_GA0114222_100693</name>
</gene>
<proteinExistence type="inferred from homology"/>
<evidence type="ECO:0000259" key="13">
    <source>
        <dbReference type="Pfam" id="PF00278"/>
    </source>
</evidence>
<dbReference type="PANTHER" id="PTHR43727:SF1">
    <property type="entry name" value="CARBOXYNORSPERMIDINE_CARBOXYSPERMIDINE DECARBOXYLASE"/>
    <property type="match status" value="1"/>
</dbReference>
<dbReference type="InterPro" id="IPR009006">
    <property type="entry name" value="Ala_racemase/Decarboxylase_C"/>
</dbReference>
<dbReference type="CDD" id="cd06829">
    <property type="entry name" value="PLPDE_III_CANSDC"/>
    <property type="match status" value="1"/>
</dbReference>
<evidence type="ECO:0000256" key="2">
    <source>
        <dbReference type="ARBA" id="ARBA00012259"/>
    </source>
</evidence>
<dbReference type="PANTHER" id="PTHR43727">
    <property type="entry name" value="DIAMINOPIMELATE DECARBOXYLASE"/>
    <property type="match status" value="1"/>
</dbReference>
<keyword evidence="11" id="KW-0963">Cytoplasm</keyword>
<dbReference type="PIRSF" id="PIRSF038941">
    <property type="entry name" value="NspC"/>
    <property type="match status" value="1"/>
</dbReference>
<evidence type="ECO:0000256" key="12">
    <source>
        <dbReference type="PIRSR" id="PIRSR038941-1"/>
    </source>
</evidence>
<keyword evidence="7 11" id="KW-0456">Lyase</keyword>
<evidence type="ECO:0000256" key="9">
    <source>
        <dbReference type="ARBA" id="ARBA00047351"/>
    </source>
</evidence>
<protein>
    <recommendedName>
        <fullName evidence="3 11">Carboxynorspermidine/carboxyspermidine decarboxylase</fullName>
        <shortName evidence="11">CANS DC/CAS DC</shortName>
        <shortName evidence="11">CANSDC/CASDC</shortName>
        <ecNumber evidence="2 11">4.1.1.96</ecNumber>
    </recommendedName>
</protein>
<accession>A0A450SB00</accession>
<dbReference type="SUPFAM" id="SSF50621">
    <property type="entry name" value="Alanine racemase C-terminal domain-like"/>
    <property type="match status" value="1"/>
</dbReference>
<dbReference type="GO" id="GO:0045312">
    <property type="term" value="P:nor-spermidine biosynthetic process"/>
    <property type="evidence" value="ECO:0007669"/>
    <property type="project" value="InterPro"/>
</dbReference>
<evidence type="ECO:0000256" key="1">
    <source>
        <dbReference type="ARBA" id="ARBA00001933"/>
    </source>
</evidence>
<keyword evidence="6 11" id="KW-0745">Spermidine biosynthesis</keyword>
<evidence type="ECO:0000313" key="14">
    <source>
        <dbReference type="EMBL" id="VFJ48796.1"/>
    </source>
</evidence>
<comment type="cofactor">
    <cofactor evidence="1 11">
        <name>pyridoxal 5'-phosphate</name>
        <dbReference type="ChEBI" id="CHEBI:597326"/>
    </cofactor>
</comment>
<dbReference type="EC" id="4.1.1.96" evidence="2 11"/>
<comment type="function">
    <text evidence="11">Catalyzes the decarboxylation of carboxynorspermidine and carboxyspermidine.</text>
</comment>
<dbReference type="AlphaFoldDB" id="A0A450SB00"/>
<dbReference type="Pfam" id="PF00278">
    <property type="entry name" value="Orn_DAP_Arg_deC"/>
    <property type="match status" value="1"/>
</dbReference>
<evidence type="ECO:0000256" key="8">
    <source>
        <dbReference type="ARBA" id="ARBA00025802"/>
    </source>
</evidence>
<comment type="subunit">
    <text evidence="11">Homodimer.</text>
</comment>
<evidence type="ECO:0000256" key="10">
    <source>
        <dbReference type="ARBA" id="ARBA00047389"/>
    </source>
</evidence>
<organism evidence="15">
    <name type="scientific">Candidatus Kentrum sp. FM</name>
    <dbReference type="NCBI Taxonomy" id="2126340"/>
    <lineage>
        <taxon>Bacteria</taxon>
        <taxon>Pseudomonadati</taxon>
        <taxon>Pseudomonadota</taxon>
        <taxon>Gammaproteobacteria</taxon>
        <taxon>Candidatus Kentrum</taxon>
    </lineage>
</organism>
<dbReference type="EMBL" id="CAADFA010000069">
    <property type="protein sequence ID" value="VFJ49297.1"/>
    <property type="molecule type" value="Genomic_DNA"/>
</dbReference>
<evidence type="ECO:0000256" key="3">
    <source>
        <dbReference type="ARBA" id="ARBA00013633"/>
    </source>
</evidence>
<evidence type="ECO:0000256" key="5">
    <source>
        <dbReference type="ARBA" id="ARBA00022898"/>
    </source>
</evidence>
<dbReference type="InterPro" id="IPR005730">
    <property type="entry name" value="Nsp_de-COase"/>
</dbReference>
<evidence type="ECO:0000256" key="11">
    <source>
        <dbReference type="PIRNR" id="PIRNR038941"/>
    </source>
</evidence>
<evidence type="ECO:0000256" key="6">
    <source>
        <dbReference type="ARBA" id="ARBA00023066"/>
    </source>
</evidence>
<dbReference type="GO" id="GO:0008295">
    <property type="term" value="P:spermidine biosynthetic process"/>
    <property type="evidence" value="ECO:0007669"/>
    <property type="project" value="UniProtKB-KW"/>
</dbReference>
<dbReference type="InterPro" id="IPR022643">
    <property type="entry name" value="De-COase2_C"/>
</dbReference>
<feature type="binding site" evidence="12">
    <location>
        <position position="274"/>
    </location>
    <ligand>
        <name>substrate</name>
    </ligand>
</feature>
<evidence type="ECO:0000256" key="7">
    <source>
        <dbReference type="ARBA" id="ARBA00023239"/>
    </source>
</evidence>
<sequence length="372" mass="41120">MPGIQTPYYLIRERALVRNLQIIHSLRNASGAKFLLALKCFSTWSTFPLIRQYLDGTTSSSLFEARLGHEEFGKETHAYSVAYADSDIDELARFASKIIFNSTGQLRRLHTRSATASIGLRINPGVSCSHCESPELADPARRYSRLGESDPAAVRAVLPLIDGVMFHFNCENGDFDTLAGLLDHITAKYGDILHKVDWVSLGGGIYFSRPGYPLDRLGQRLAAFAQEFGVQIYLEPGESVISDTTVLVTRVLDIVHNELDIAIVDASIECHMLDLLTYREPAKGIANLGSGRHRYMIAGKSCLAGDIFGTFGLDRALEPGDEIHIADAGGYTMVKANWFNGIRRPAIAIERLNGEVEEIRSFDYADFKQALS</sequence>
<comment type="catalytic activity">
    <reaction evidence="9 11">
        <text>carboxyspermidine + H(+) = spermidine + CO2</text>
        <dbReference type="Rhea" id="RHEA:34095"/>
        <dbReference type="ChEBI" id="CHEBI:15378"/>
        <dbReference type="ChEBI" id="CHEBI:16526"/>
        <dbReference type="ChEBI" id="CHEBI:57834"/>
        <dbReference type="ChEBI" id="CHEBI:65072"/>
        <dbReference type="EC" id="4.1.1.96"/>
    </reaction>
</comment>
<comment type="subcellular location">
    <subcellularLocation>
        <location evidence="11">Cytoplasm</location>
    </subcellularLocation>
</comment>
<evidence type="ECO:0000313" key="16">
    <source>
        <dbReference type="EMBL" id="VFK08468.1"/>
    </source>
</evidence>
<comment type="catalytic activity">
    <reaction evidence="10 11">
        <text>carboxynorspermidine + H(+) = norspermidine + CO2</text>
        <dbReference type="Rhea" id="RHEA:34099"/>
        <dbReference type="ChEBI" id="CHEBI:15378"/>
        <dbReference type="ChEBI" id="CHEBI:16526"/>
        <dbReference type="ChEBI" id="CHEBI:57920"/>
        <dbReference type="ChEBI" id="CHEBI:65070"/>
        <dbReference type="EC" id="4.1.1.96"/>
    </reaction>
</comment>
<comment type="similarity">
    <text evidence="8 11">Belongs to the Orn/Lys/Arg decarboxylase class-II family. NspC subfamily.</text>
</comment>
<keyword evidence="4 11" id="KW-0210">Decarboxylase</keyword>